<evidence type="ECO:0000313" key="3">
    <source>
        <dbReference type="EMBL" id="ABV97123.1"/>
    </source>
</evidence>
<evidence type="ECO:0000256" key="2">
    <source>
        <dbReference type="SAM" id="Phobius"/>
    </source>
</evidence>
<sequence>MLHAVGAAVYRWRWQLTPLFVAVPLPLAGWGLALMWAHAPTVWFAGVYAVAAACLVAWLAVGMTRLYDRVYASVAAVVVLAWLSAVAVRPGTGWLYGVWALGWPLVGLGWWCGPALRSAAALNRMRARWDSVAELAGIAGAKLTGAKTTTVGRVLSVVLPGNHTAKDVNRDRIESGYQYRRGSVTVVPDKTNARRVSLHVVDRDPWESGRTIAHPAVANLPRVETTDRDDPTPTLDLSDPEAA</sequence>
<name>A8M698_SALAI</name>
<dbReference type="STRING" id="391037.Sare_1216"/>
<dbReference type="eggNOG" id="ENOG50322FJ">
    <property type="taxonomic scope" value="Bacteria"/>
</dbReference>
<keyword evidence="2" id="KW-0812">Transmembrane</keyword>
<dbReference type="KEGG" id="saq:Sare_1216"/>
<dbReference type="EMBL" id="CP000850">
    <property type="protein sequence ID" value="ABV97123.1"/>
    <property type="molecule type" value="Genomic_DNA"/>
</dbReference>
<reference evidence="3" key="1">
    <citation type="submission" date="2007-10" db="EMBL/GenBank/DDBJ databases">
        <title>Complete sequence of Salinispora arenicola CNS-205.</title>
        <authorList>
            <consortium name="US DOE Joint Genome Institute"/>
            <person name="Copeland A."/>
            <person name="Lucas S."/>
            <person name="Lapidus A."/>
            <person name="Barry K."/>
            <person name="Glavina del Rio T."/>
            <person name="Dalin E."/>
            <person name="Tice H."/>
            <person name="Pitluck S."/>
            <person name="Foster B."/>
            <person name="Schmutz J."/>
            <person name="Larimer F."/>
            <person name="Land M."/>
            <person name="Hauser L."/>
            <person name="Kyrpides N."/>
            <person name="Ivanova N."/>
            <person name="Jensen P.R."/>
            <person name="Moore B.S."/>
            <person name="Penn K."/>
            <person name="Jenkins C."/>
            <person name="Udwary D."/>
            <person name="Xiang L."/>
            <person name="Gontang E."/>
            <person name="Richardson P."/>
        </authorList>
    </citation>
    <scope>NUCLEOTIDE SEQUENCE [LARGE SCALE GENOMIC DNA]</scope>
    <source>
        <strain evidence="3">CNS-205</strain>
    </source>
</reference>
<dbReference type="OrthoDB" id="3408824at2"/>
<organism evidence="3">
    <name type="scientific">Salinispora arenicola (strain CNS-205)</name>
    <dbReference type="NCBI Taxonomy" id="391037"/>
    <lineage>
        <taxon>Bacteria</taxon>
        <taxon>Bacillati</taxon>
        <taxon>Actinomycetota</taxon>
        <taxon>Actinomycetes</taxon>
        <taxon>Micromonosporales</taxon>
        <taxon>Micromonosporaceae</taxon>
        <taxon>Salinispora</taxon>
    </lineage>
</organism>
<feature type="transmembrane region" description="Helical" evidence="2">
    <location>
        <begin position="42"/>
        <end position="63"/>
    </location>
</feature>
<dbReference type="AlphaFoldDB" id="A8M698"/>
<gene>
    <name evidence="3" type="ordered locus">Sare_1216</name>
</gene>
<feature type="region of interest" description="Disordered" evidence="1">
    <location>
        <begin position="221"/>
        <end position="243"/>
    </location>
</feature>
<feature type="transmembrane region" description="Helical" evidence="2">
    <location>
        <begin position="12"/>
        <end position="36"/>
    </location>
</feature>
<dbReference type="PATRIC" id="fig|391037.6.peg.1234"/>
<keyword evidence="2" id="KW-0472">Membrane</keyword>
<evidence type="ECO:0000256" key="1">
    <source>
        <dbReference type="SAM" id="MobiDB-lite"/>
    </source>
</evidence>
<feature type="transmembrane region" description="Helical" evidence="2">
    <location>
        <begin position="94"/>
        <end position="116"/>
    </location>
</feature>
<accession>A8M698</accession>
<keyword evidence="2" id="KW-1133">Transmembrane helix</keyword>
<feature type="transmembrane region" description="Helical" evidence="2">
    <location>
        <begin position="70"/>
        <end position="88"/>
    </location>
</feature>
<protein>
    <submittedName>
        <fullName evidence="3">Uncharacterized protein</fullName>
    </submittedName>
</protein>
<dbReference type="HOGENOM" id="CLU_1141932_0_0_11"/>
<proteinExistence type="predicted"/>